<dbReference type="Gene3D" id="3.40.50.300">
    <property type="entry name" value="P-loop containing nucleotide triphosphate hydrolases"/>
    <property type="match status" value="1"/>
</dbReference>
<dbReference type="GO" id="GO:0005737">
    <property type="term" value="C:cytoplasm"/>
    <property type="evidence" value="ECO:0007669"/>
    <property type="project" value="TreeGrafter"/>
</dbReference>
<dbReference type="InterPro" id="IPR027417">
    <property type="entry name" value="P-loop_NTPase"/>
</dbReference>
<protein>
    <recommendedName>
        <fullName evidence="3">ATPase AAA-type core domain-containing protein</fullName>
    </recommendedName>
</protein>
<dbReference type="SUPFAM" id="SSF52540">
    <property type="entry name" value="P-loop containing nucleoside triphosphate hydrolases"/>
    <property type="match status" value="1"/>
</dbReference>
<proteinExistence type="predicted"/>
<gene>
    <name evidence="4" type="ORF">HHK36_006651</name>
</gene>
<evidence type="ECO:0000256" key="1">
    <source>
        <dbReference type="ARBA" id="ARBA00022741"/>
    </source>
</evidence>
<dbReference type="Proteomes" id="UP000655225">
    <property type="component" value="Unassembled WGS sequence"/>
</dbReference>
<dbReference type="InterPro" id="IPR050130">
    <property type="entry name" value="ClpA_ClpB"/>
</dbReference>
<keyword evidence="5" id="KW-1185">Reference proteome</keyword>
<evidence type="ECO:0000259" key="3">
    <source>
        <dbReference type="Pfam" id="PF07724"/>
    </source>
</evidence>
<keyword evidence="1" id="KW-0547">Nucleotide-binding</keyword>
<sequence>MIQGSGRDQVLPEVRCQFNHQFLKLLDAVIVFNDCCKGQLKAVARLRLGDMATALAKRGVTRYASDAALSIIANRAVIHFRIRSIKTPLYIDSLVGTNELSFSLEKSRVLVDDLVFKQFKEPTGDLRIMYRKEREIINQIYQLSFEHWFSGFVCEVMSCLKEVAELIMRKRDKESVQGLGMRLRKRMVGKHQAIDFVTEAVLRSIDAPLVPHQPAGSFLFLDQLVRIHRSTFTSTATRFASRVFKCSSHESGLPLLEAVRRRLYSVLLFDQVEKAHLSVFSTLLWMLDHGKLTDSHGRTVDFRNTSIIMVSDLGNKIFLAKLFGHSSLYSVRDRIIQQKCGNRYLRMLYNAVRNLSQRFLQNGTSCKNSTTLSAVQLTEA</sequence>
<dbReference type="Pfam" id="PF07724">
    <property type="entry name" value="AAA_2"/>
    <property type="match status" value="1"/>
</dbReference>
<organism evidence="4 5">
    <name type="scientific">Tetracentron sinense</name>
    <name type="common">Spur-leaf</name>
    <dbReference type="NCBI Taxonomy" id="13715"/>
    <lineage>
        <taxon>Eukaryota</taxon>
        <taxon>Viridiplantae</taxon>
        <taxon>Streptophyta</taxon>
        <taxon>Embryophyta</taxon>
        <taxon>Tracheophyta</taxon>
        <taxon>Spermatophyta</taxon>
        <taxon>Magnoliopsida</taxon>
        <taxon>Trochodendrales</taxon>
        <taxon>Trochodendraceae</taxon>
        <taxon>Tetracentron</taxon>
    </lineage>
</organism>
<keyword evidence="2" id="KW-0067">ATP-binding</keyword>
<dbReference type="PRINTS" id="PR00300">
    <property type="entry name" value="CLPPROTEASEA"/>
</dbReference>
<dbReference type="InterPro" id="IPR003959">
    <property type="entry name" value="ATPase_AAA_core"/>
</dbReference>
<feature type="domain" description="ATPase AAA-type core" evidence="3">
    <location>
        <begin position="249"/>
        <end position="318"/>
    </location>
</feature>
<dbReference type="PANTHER" id="PTHR11638">
    <property type="entry name" value="ATP-DEPENDENT CLP PROTEASE"/>
    <property type="match status" value="1"/>
</dbReference>
<name>A0A834ZJE1_TETSI</name>
<dbReference type="EMBL" id="JABCRI010000004">
    <property type="protein sequence ID" value="KAF8407517.1"/>
    <property type="molecule type" value="Genomic_DNA"/>
</dbReference>
<accession>A0A834ZJE1</accession>
<evidence type="ECO:0000256" key="2">
    <source>
        <dbReference type="ARBA" id="ARBA00022840"/>
    </source>
</evidence>
<dbReference type="InterPro" id="IPR001270">
    <property type="entry name" value="ClpA/B"/>
</dbReference>
<evidence type="ECO:0000313" key="5">
    <source>
        <dbReference type="Proteomes" id="UP000655225"/>
    </source>
</evidence>
<dbReference type="AlphaFoldDB" id="A0A834ZJE1"/>
<dbReference type="OrthoDB" id="1146443at2759"/>
<reference evidence="4 5" key="1">
    <citation type="submission" date="2020-04" db="EMBL/GenBank/DDBJ databases">
        <title>Plant Genome Project.</title>
        <authorList>
            <person name="Zhang R.-G."/>
        </authorList>
    </citation>
    <scope>NUCLEOTIDE SEQUENCE [LARGE SCALE GENOMIC DNA]</scope>
    <source>
        <strain evidence="4">YNK0</strain>
        <tissue evidence="4">Leaf</tissue>
    </source>
</reference>
<evidence type="ECO:0000313" key="4">
    <source>
        <dbReference type="EMBL" id="KAF8407517.1"/>
    </source>
</evidence>
<dbReference type="GO" id="GO:0034605">
    <property type="term" value="P:cellular response to heat"/>
    <property type="evidence" value="ECO:0007669"/>
    <property type="project" value="TreeGrafter"/>
</dbReference>
<comment type="caution">
    <text evidence="4">The sequence shown here is derived from an EMBL/GenBank/DDBJ whole genome shotgun (WGS) entry which is preliminary data.</text>
</comment>
<dbReference type="GO" id="GO:0005524">
    <property type="term" value="F:ATP binding"/>
    <property type="evidence" value="ECO:0007669"/>
    <property type="project" value="UniProtKB-KW"/>
</dbReference>
<dbReference type="GO" id="GO:0016887">
    <property type="term" value="F:ATP hydrolysis activity"/>
    <property type="evidence" value="ECO:0007669"/>
    <property type="project" value="InterPro"/>
</dbReference>
<dbReference type="PANTHER" id="PTHR11638:SF18">
    <property type="entry name" value="HEAT SHOCK PROTEIN 104"/>
    <property type="match status" value="1"/>
</dbReference>